<keyword evidence="1" id="KW-0812">Transmembrane</keyword>
<keyword evidence="1" id="KW-1133">Transmembrane helix</keyword>
<dbReference type="STRING" id="1219011.GCA_001895045_03882"/>
<gene>
    <name evidence="2" type="ORF">NCTC10994_03580</name>
</gene>
<proteinExistence type="predicted"/>
<feature type="transmembrane region" description="Helical" evidence="1">
    <location>
        <begin position="45"/>
        <end position="66"/>
    </location>
</feature>
<sequence length="163" mass="17291">MSGPSAAGDITVPLFYEPGGHWRTVAYGPLLCAVGLVVEIATGPVVHWVALPVIAVLLAGFAYPMVVAAKRHVSVELTPATLRQGTEELPVDEIEAVLPPSADPWKPDRWESARTLGELSGVPRGRTAVGLRLRGGGLVRAWAKNADGLRTRLEDLVSEEGTP</sequence>
<reference evidence="2 3" key="1">
    <citation type="submission" date="2018-06" db="EMBL/GenBank/DDBJ databases">
        <authorList>
            <consortium name="Pathogen Informatics"/>
            <person name="Doyle S."/>
        </authorList>
    </citation>
    <scope>NUCLEOTIDE SEQUENCE [LARGE SCALE GENOMIC DNA]</scope>
    <source>
        <strain evidence="2 3">NCTC10994</strain>
    </source>
</reference>
<evidence type="ECO:0000313" key="3">
    <source>
        <dbReference type="Proteomes" id="UP000249091"/>
    </source>
</evidence>
<evidence type="ECO:0000313" key="2">
    <source>
        <dbReference type="EMBL" id="SQI37313.1"/>
    </source>
</evidence>
<organism evidence="2 3">
    <name type="scientific">Rhodococcus coprophilus</name>
    <dbReference type="NCBI Taxonomy" id="38310"/>
    <lineage>
        <taxon>Bacteria</taxon>
        <taxon>Bacillati</taxon>
        <taxon>Actinomycetota</taxon>
        <taxon>Actinomycetes</taxon>
        <taxon>Mycobacteriales</taxon>
        <taxon>Nocardiaceae</taxon>
        <taxon>Rhodococcus</taxon>
    </lineage>
</organism>
<dbReference type="KEGG" id="rcr:NCTC10994_03580"/>
<dbReference type="Proteomes" id="UP000249091">
    <property type="component" value="Chromosome 1"/>
</dbReference>
<name>A0A2X4UE49_9NOCA</name>
<keyword evidence="3" id="KW-1185">Reference proteome</keyword>
<evidence type="ECO:0000256" key="1">
    <source>
        <dbReference type="SAM" id="Phobius"/>
    </source>
</evidence>
<protein>
    <submittedName>
        <fullName evidence="2">Uncharacterized protein</fullName>
    </submittedName>
</protein>
<dbReference type="EMBL" id="LS483468">
    <property type="protein sequence ID" value="SQI37313.1"/>
    <property type="molecule type" value="Genomic_DNA"/>
</dbReference>
<accession>A0A2X4UE49</accession>
<dbReference type="RefSeq" id="WP_239537301.1">
    <property type="nucleotide sequence ID" value="NZ_JAFBBL010000001.1"/>
</dbReference>
<dbReference type="AlphaFoldDB" id="A0A2X4UE49"/>
<keyword evidence="1" id="KW-0472">Membrane</keyword>